<gene>
    <name evidence="2" type="ORF">D3H55_04220</name>
</gene>
<sequence length="59" mass="6678">MNAVFRIMAAAGEERVSECCIQIFDRKVSTESHEPTWQPGSSLPESWEINGGKRKRIRG</sequence>
<accession>A0A3A1R3F9</accession>
<protein>
    <submittedName>
        <fullName evidence="2">Uncharacterized protein</fullName>
    </submittedName>
</protein>
<dbReference type="RefSeq" id="WP_119545673.1">
    <property type="nucleotide sequence ID" value="NZ_QXIR01000004.1"/>
</dbReference>
<dbReference type="AlphaFoldDB" id="A0A3A1R3F9"/>
<evidence type="ECO:0000256" key="1">
    <source>
        <dbReference type="SAM" id="MobiDB-lite"/>
    </source>
</evidence>
<evidence type="ECO:0000313" key="2">
    <source>
        <dbReference type="EMBL" id="RIW37255.1"/>
    </source>
</evidence>
<dbReference type="EMBL" id="QXIR01000004">
    <property type="protein sequence ID" value="RIW37255.1"/>
    <property type="molecule type" value="Genomic_DNA"/>
</dbReference>
<proteinExistence type="predicted"/>
<evidence type="ECO:0000313" key="3">
    <source>
        <dbReference type="Proteomes" id="UP000265801"/>
    </source>
</evidence>
<dbReference type="Proteomes" id="UP000265801">
    <property type="component" value="Unassembled WGS sequence"/>
</dbReference>
<keyword evidence="3" id="KW-1185">Reference proteome</keyword>
<organism evidence="2 3">
    <name type="scientific">Bacillus salacetis</name>
    <dbReference type="NCBI Taxonomy" id="2315464"/>
    <lineage>
        <taxon>Bacteria</taxon>
        <taxon>Bacillati</taxon>
        <taxon>Bacillota</taxon>
        <taxon>Bacilli</taxon>
        <taxon>Bacillales</taxon>
        <taxon>Bacillaceae</taxon>
        <taxon>Bacillus</taxon>
    </lineage>
</organism>
<reference evidence="2 3" key="1">
    <citation type="submission" date="2018-09" db="EMBL/GenBank/DDBJ databases">
        <title>Bacillus saliacetes sp. nov., isolated from Thai shrimp paste (Ka-pi).</title>
        <authorList>
            <person name="Daroonpunt R."/>
            <person name="Tanasupawat S."/>
            <person name="Yiamsombut S."/>
        </authorList>
    </citation>
    <scope>NUCLEOTIDE SEQUENCE [LARGE SCALE GENOMIC DNA]</scope>
    <source>
        <strain evidence="2 3">SKP7-4</strain>
    </source>
</reference>
<feature type="region of interest" description="Disordered" evidence="1">
    <location>
        <begin position="30"/>
        <end position="59"/>
    </location>
</feature>
<comment type="caution">
    <text evidence="2">The sequence shown here is derived from an EMBL/GenBank/DDBJ whole genome shotgun (WGS) entry which is preliminary data.</text>
</comment>
<name>A0A3A1R3F9_9BACI</name>